<proteinExistence type="predicted"/>
<evidence type="ECO:0000313" key="3">
    <source>
        <dbReference type="Proteomes" id="UP000708208"/>
    </source>
</evidence>
<feature type="non-terminal residue" evidence="2">
    <location>
        <position position="1"/>
    </location>
</feature>
<reference evidence="2" key="1">
    <citation type="submission" date="2021-06" db="EMBL/GenBank/DDBJ databases">
        <authorList>
            <person name="Hodson N. C."/>
            <person name="Mongue J. A."/>
            <person name="Jaron S. K."/>
        </authorList>
    </citation>
    <scope>NUCLEOTIDE SEQUENCE</scope>
</reference>
<feature type="region of interest" description="Disordered" evidence="1">
    <location>
        <begin position="1"/>
        <end position="30"/>
    </location>
</feature>
<organism evidence="2 3">
    <name type="scientific">Allacma fusca</name>
    <dbReference type="NCBI Taxonomy" id="39272"/>
    <lineage>
        <taxon>Eukaryota</taxon>
        <taxon>Metazoa</taxon>
        <taxon>Ecdysozoa</taxon>
        <taxon>Arthropoda</taxon>
        <taxon>Hexapoda</taxon>
        <taxon>Collembola</taxon>
        <taxon>Symphypleona</taxon>
        <taxon>Sminthuridae</taxon>
        <taxon>Allacma</taxon>
    </lineage>
</organism>
<evidence type="ECO:0000256" key="1">
    <source>
        <dbReference type="SAM" id="MobiDB-lite"/>
    </source>
</evidence>
<comment type="caution">
    <text evidence="2">The sequence shown here is derived from an EMBL/GenBank/DDBJ whole genome shotgun (WGS) entry which is preliminary data.</text>
</comment>
<dbReference type="EMBL" id="CAJVCH010527573">
    <property type="protein sequence ID" value="CAG7822825.1"/>
    <property type="molecule type" value="Genomic_DNA"/>
</dbReference>
<keyword evidence="3" id="KW-1185">Reference proteome</keyword>
<feature type="non-terminal residue" evidence="2">
    <location>
        <position position="238"/>
    </location>
</feature>
<protein>
    <submittedName>
        <fullName evidence="2">Uncharacterized protein</fullName>
    </submittedName>
</protein>
<dbReference type="AlphaFoldDB" id="A0A8J2PUL0"/>
<sequence length="238" mass="27469">QLLDDNPRDDATSNDSASVVSKDKSDSPLLPECSGDENVFKHCLRGSGKFWVHEIQIMNRAIQGCHYAQRLWKAMKNFAEGLVTLMDLINRDSSHTQDDRTRLLNEMFHHFSNCIRLNDFVASFPLGVEEKFMKITEETIGQTWDDKQSKLNLDVKVCYTYLLKATPKITILVEKFKQNYPHEAYFHEAHSNFLVGERLYKKGLEDAKKALESCPNNYNLLYNYALFSNFALKITSND</sequence>
<gene>
    <name evidence="2" type="ORF">AFUS01_LOCUS33075</name>
</gene>
<accession>A0A8J2PUL0</accession>
<dbReference type="Proteomes" id="UP000708208">
    <property type="component" value="Unassembled WGS sequence"/>
</dbReference>
<name>A0A8J2PUL0_9HEXA</name>
<evidence type="ECO:0000313" key="2">
    <source>
        <dbReference type="EMBL" id="CAG7822825.1"/>
    </source>
</evidence>
<feature type="compositionally biased region" description="Basic and acidic residues" evidence="1">
    <location>
        <begin position="1"/>
        <end position="11"/>
    </location>
</feature>